<organism evidence="2 3">
    <name type="scientific">Apilactobacillus apisilvae</name>
    <dbReference type="NCBI Taxonomy" id="2923364"/>
    <lineage>
        <taxon>Bacteria</taxon>
        <taxon>Bacillati</taxon>
        <taxon>Bacillota</taxon>
        <taxon>Bacilli</taxon>
        <taxon>Lactobacillales</taxon>
        <taxon>Lactobacillaceae</taxon>
        <taxon>Apilactobacillus</taxon>
    </lineage>
</organism>
<dbReference type="EMBL" id="CP093362">
    <property type="protein sequence ID" value="UQS85719.1"/>
    <property type="molecule type" value="Genomic_DNA"/>
</dbReference>
<keyword evidence="1" id="KW-0963">Cytoplasm</keyword>
<dbReference type="RefSeq" id="WP_249511683.1">
    <property type="nucleotide sequence ID" value="NZ_CP093362.1"/>
</dbReference>
<evidence type="ECO:0000256" key="1">
    <source>
        <dbReference type="ARBA" id="ARBA00022490"/>
    </source>
</evidence>
<protein>
    <submittedName>
        <fullName evidence="2">YlbG family protein</fullName>
    </submittedName>
</protein>
<reference evidence="2 3" key="1">
    <citation type="journal article" date="2022" name="Int. J. Syst. Evol. Microbiol.">
        <title>Apilactobacillus apisilvae sp. nov., Nicolia spurrieriana gen. nov. sp. nov., Bombilactobacillus folatiphilus sp. nov. and Bombilactobacillus thymidiniphilus sp. nov., four new lactic acid bacterial isolates from stingless bees Tetragonula carbonaria and Austroplebeia australis.</title>
        <authorList>
            <person name="Oliphant S.A."/>
            <person name="Watson-Haigh N.S."/>
            <person name="Sumby K.M."/>
            <person name="Gardner J."/>
            <person name="Groom S."/>
            <person name="Jiranek V."/>
        </authorList>
    </citation>
    <scope>NUCLEOTIDE SEQUENCE [LARGE SCALE GENOMIC DNA]</scope>
    <source>
        <strain evidence="2 3">SG5_A10</strain>
    </source>
</reference>
<dbReference type="Pfam" id="PF09902">
    <property type="entry name" value="DUF2129"/>
    <property type="match status" value="1"/>
</dbReference>
<accession>A0ABY4PJV1</accession>
<proteinExistence type="predicted"/>
<sequence>MLENRRSLIIYVYSTKQIRQLKKYGLIYYVSDSMHYVVMYINSNNYDLVTEKLKKLKLVKKVLSSPYIGLYNDLSQKEDIDDQKDDDEY</sequence>
<dbReference type="InterPro" id="IPR016979">
    <property type="entry name" value="DUF2129"/>
</dbReference>
<name>A0ABY4PJV1_9LACO</name>
<keyword evidence="3" id="KW-1185">Reference proteome</keyword>
<dbReference type="Proteomes" id="UP000831859">
    <property type="component" value="Chromosome"/>
</dbReference>
<evidence type="ECO:0000313" key="2">
    <source>
        <dbReference type="EMBL" id="UQS85719.1"/>
    </source>
</evidence>
<evidence type="ECO:0000313" key="3">
    <source>
        <dbReference type="Proteomes" id="UP000831859"/>
    </source>
</evidence>
<gene>
    <name evidence="2" type="ORF">MOO46_02730</name>
</gene>